<keyword evidence="9" id="KW-1185">Reference proteome</keyword>
<keyword evidence="4 6" id="KW-1133">Transmembrane helix</keyword>
<evidence type="ECO:0000256" key="5">
    <source>
        <dbReference type="ARBA" id="ARBA00023136"/>
    </source>
</evidence>
<evidence type="ECO:0000256" key="2">
    <source>
        <dbReference type="ARBA" id="ARBA00022475"/>
    </source>
</evidence>
<organism evidence="8 9">
    <name type="scientific">Microbacterium ginsengiterrae</name>
    <dbReference type="NCBI Taxonomy" id="546115"/>
    <lineage>
        <taxon>Bacteria</taxon>
        <taxon>Bacillati</taxon>
        <taxon>Actinomycetota</taxon>
        <taxon>Actinomycetes</taxon>
        <taxon>Micrococcales</taxon>
        <taxon>Microbacteriaceae</taxon>
        <taxon>Microbacterium</taxon>
    </lineage>
</organism>
<accession>A0A7W9FDV8</accession>
<evidence type="ECO:0000256" key="1">
    <source>
        <dbReference type="ARBA" id="ARBA00004651"/>
    </source>
</evidence>
<keyword evidence="2" id="KW-1003">Cell membrane</keyword>
<evidence type="ECO:0000256" key="4">
    <source>
        <dbReference type="ARBA" id="ARBA00022989"/>
    </source>
</evidence>
<evidence type="ECO:0000313" key="9">
    <source>
        <dbReference type="Proteomes" id="UP000517712"/>
    </source>
</evidence>
<evidence type="ECO:0000259" key="7">
    <source>
        <dbReference type="Pfam" id="PF13396"/>
    </source>
</evidence>
<gene>
    <name evidence="8" type="ORF">HD600_002435</name>
</gene>
<protein>
    <recommendedName>
        <fullName evidence="7">Cardiolipin synthase N-terminal domain-containing protein</fullName>
    </recommendedName>
</protein>
<feature type="domain" description="Cardiolipin synthase N-terminal" evidence="7">
    <location>
        <begin position="27"/>
        <end position="69"/>
    </location>
</feature>
<keyword evidence="3 6" id="KW-0812">Transmembrane</keyword>
<dbReference type="InterPro" id="IPR027379">
    <property type="entry name" value="CLS_N"/>
</dbReference>
<feature type="transmembrane region" description="Helical" evidence="6">
    <location>
        <begin position="50"/>
        <end position="70"/>
    </location>
</feature>
<evidence type="ECO:0000256" key="3">
    <source>
        <dbReference type="ARBA" id="ARBA00022692"/>
    </source>
</evidence>
<sequence length="75" mass="8192">MGRKKDISKMSPAGKAALAVVGIVQVAFAVLAFWDLARRGPDELRGPKPAWIPVILVNWIGPAAYFAFGVRRDTR</sequence>
<proteinExistence type="predicted"/>
<feature type="transmembrane region" description="Helical" evidence="6">
    <location>
        <begin position="12"/>
        <end position="34"/>
    </location>
</feature>
<dbReference type="GO" id="GO:0005886">
    <property type="term" value="C:plasma membrane"/>
    <property type="evidence" value="ECO:0007669"/>
    <property type="project" value="UniProtKB-SubCell"/>
</dbReference>
<dbReference type="Pfam" id="PF13396">
    <property type="entry name" value="PLDc_N"/>
    <property type="match status" value="1"/>
</dbReference>
<comment type="subcellular location">
    <subcellularLocation>
        <location evidence="1">Cell membrane</location>
        <topology evidence="1">Multi-pass membrane protein</topology>
    </subcellularLocation>
</comment>
<dbReference type="RefSeq" id="WP_184283936.1">
    <property type="nucleotide sequence ID" value="NZ_BAAAPG010000001.1"/>
</dbReference>
<evidence type="ECO:0000313" key="8">
    <source>
        <dbReference type="EMBL" id="MBB5743938.1"/>
    </source>
</evidence>
<reference evidence="8 9" key="1">
    <citation type="submission" date="2020-08" db="EMBL/GenBank/DDBJ databases">
        <title>Sequencing the genomes of 1000 actinobacteria strains.</title>
        <authorList>
            <person name="Klenk H.-P."/>
        </authorList>
    </citation>
    <scope>NUCLEOTIDE SEQUENCE [LARGE SCALE GENOMIC DNA]</scope>
    <source>
        <strain evidence="8 9">DSM 24823</strain>
    </source>
</reference>
<keyword evidence="5 6" id="KW-0472">Membrane</keyword>
<dbReference type="Proteomes" id="UP000517712">
    <property type="component" value="Unassembled WGS sequence"/>
</dbReference>
<dbReference type="EMBL" id="JACHMU010000001">
    <property type="protein sequence ID" value="MBB5743938.1"/>
    <property type="molecule type" value="Genomic_DNA"/>
</dbReference>
<comment type="caution">
    <text evidence="8">The sequence shown here is derived from an EMBL/GenBank/DDBJ whole genome shotgun (WGS) entry which is preliminary data.</text>
</comment>
<evidence type="ECO:0000256" key="6">
    <source>
        <dbReference type="SAM" id="Phobius"/>
    </source>
</evidence>
<dbReference type="AlphaFoldDB" id="A0A7W9FDV8"/>
<name>A0A7W9FDV8_9MICO</name>